<dbReference type="PROSITE" id="PS50994">
    <property type="entry name" value="INTEGRASE"/>
    <property type="match status" value="1"/>
</dbReference>
<gene>
    <name evidence="4" type="ORF">H261_11974</name>
</gene>
<feature type="domain" description="Integrase catalytic" evidence="2">
    <location>
        <begin position="277"/>
        <end position="400"/>
    </location>
</feature>
<feature type="domain" description="HTH Mu-type" evidence="3">
    <location>
        <begin position="1"/>
        <end position="66"/>
    </location>
</feature>
<sequence length="710" mass="78322">MTAAELAGLGLPKFPASPQGVNKRAGTEGWPRRRRADATHAWEYRVAAILPALDDAAREILRHGHAHHVAASLLPAPVVAAAATSLAPVELIGDTTHLTNSQRAIMDARAAILAYVDRLIPVAGGITQARQQVERLAKGGNLPPEIARLLPVANAKAGTAGSRTICLRTLINWHTERTAAGGKAVALAPKVPEPDMSVPAWAPALLSLYNTPTKRSLRDIVENDLAKPGALPMGIAPPSYGQARRWLDKVSTIERNRGRLGPKELKSLQPYVRRDLSGLDPLDIVQSDGHCLDAEVTHPRHGRPFRPEMTTIIDLATRLCVGWSAGLAENALGVTEAIVYMVTRWCIPAVWYVDNGSGYNNQLMDDGRTGLLARIRTTKLNRLPNNPQAGGYVERSHQSIWIKGARRLPTYMGRDMDRQAGQKVHKITRADIKAFGASRHLMAWNEYLAWAEAMVTEYNNTPHRGLPKITDPVTGRRRHQTPMEAWTAAIQRGWNPLRVSQAEAADLTRPYETRKVLRGTVSVLGSSYFNRDLKDWHDCEVLVGYDVHDASKVYVRDLDGRLICEAGFEANKRSVVPRSYLDAALDRRHQGRIQRAEAHVAEIHAERGHQMIDVTATPVLPDNVAAIHQHLVLEMTATQIPAATIAAIPETAAGRFQRWRDLDAATATGTPVSDDERRWHQRYPLSAEWRAQTEMAASFDREEVNADRAG</sequence>
<dbReference type="GO" id="GO:0003677">
    <property type="term" value="F:DNA binding"/>
    <property type="evidence" value="ECO:0007669"/>
    <property type="project" value="InterPro"/>
</dbReference>
<accession>M2Y9Q0</accession>
<dbReference type="InterPro" id="IPR036388">
    <property type="entry name" value="WH-like_DNA-bd_sf"/>
</dbReference>
<dbReference type="GO" id="GO:0015074">
    <property type="term" value="P:DNA integration"/>
    <property type="evidence" value="ECO:0007669"/>
    <property type="project" value="InterPro"/>
</dbReference>
<dbReference type="eggNOG" id="COG2801">
    <property type="taxonomic scope" value="Bacteria"/>
</dbReference>
<dbReference type="SUPFAM" id="SSF50610">
    <property type="entry name" value="mu transposase, C-terminal domain"/>
    <property type="match status" value="1"/>
</dbReference>
<dbReference type="EMBL" id="AONQ01000028">
    <property type="protein sequence ID" value="EME69751.1"/>
    <property type="molecule type" value="Genomic_DNA"/>
</dbReference>
<name>M2Y9Q0_9PROT</name>
<keyword evidence="5" id="KW-1185">Reference proteome</keyword>
<dbReference type="InterPro" id="IPR036397">
    <property type="entry name" value="RNaseH_sf"/>
</dbReference>
<dbReference type="AlphaFoldDB" id="M2Y9Q0"/>
<dbReference type="Gene3D" id="2.30.30.130">
    <property type="entry name" value="Transposase, Mu, C-terminal"/>
    <property type="match status" value="1"/>
</dbReference>
<dbReference type="Pfam" id="PF02316">
    <property type="entry name" value="HTH_Tnp_Mu_1"/>
    <property type="match status" value="1"/>
</dbReference>
<dbReference type="InterPro" id="IPR015378">
    <property type="entry name" value="Transposase-like_Mu_C"/>
</dbReference>
<dbReference type="InterPro" id="IPR009061">
    <property type="entry name" value="DNA-bd_dom_put_sf"/>
</dbReference>
<proteinExistence type="predicted"/>
<organism evidence="4 5">
    <name type="scientific">Paramagnetospirillum caucaseum</name>
    <dbReference type="NCBI Taxonomy" id="1244869"/>
    <lineage>
        <taxon>Bacteria</taxon>
        <taxon>Pseudomonadati</taxon>
        <taxon>Pseudomonadota</taxon>
        <taxon>Alphaproteobacteria</taxon>
        <taxon>Rhodospirillales</taxon>
        <taxon>Magnetospirillaceae</taxon>
        <taxon>Paramagnetospirillum</taxon>
    </lineage>
</organism>
<dbReference type="SUPFAM" id="SSF53098">
    <property type="entry name" value="Ribonuclease H-like"/>
    <property type="match status" value="1"/>
</dbReference>
<dbReference type="SUPFAM" id="SSF46955">
    <property type="entry name" value="Putative DNA-binding domain"/>
    <property type="match status" value="1"/>
</dbReference>
<dbReference type="Pfam" id="PF09299">
    <property type="entry name" value="Mu-transpos_C"/>
    <property type="match status" value="1"/>
</dbReference>
<dbReference type="PATRIC" id="fig|1244869.3.peg.2415"/>
<evidence type="ECO:0000256" key="1">
    <source>
        <dbReference type="SAM" id="MobiDB-lite"/>
    </source>
</evidence>
<evidence type="ECO:0000259" key="3">
    <source>
        <dbReference type="PROSITE" id="PS51702"/>
    </source>
</evidence>
<dbReference type="InterPro" id="IPR009004">
    <property type="entry name" value="Transposase_Mu_C"/>
</dbReference>
<feature type="region of interest" description="Disordered" evidence="1">
    <location>
        <begin position="15"/>
        <end position="34"/>
    </location>
</feature>
<reference evidence="4 5" key="1">
    <citation type="journal article" date="2014" name="Genome Announc.">
        <title>Draft Genome Sequence of Magnetospirillum sp. Strain SO-1, a Freshwater Magnetotactic Bacterium Isolated from the Ol'khovka River, Russia.</title>
        <authorList>
            <person name="Grouzdev D.S."/>
            <person name="Dziuba M.V."/>
            <person name="Sukhacheva M.S."/>
            <person name="Mardanov A.V."/>
            <person name="Beletskiy A.V."/>
            <person name="Kuznetsov B.B."/>
            <person name="Skryabin K.G."/>
        </authorList>
    </citation>
    <scope>NUCLEOTIDE SEQUENCE [LARGE SCALE GENOMIC DNA]</scope>
    <source>
        <strain evidence="4 5">SO-1</strain>
    </source>
</reference>
<dbReference type="InterPro" id="IPR003314">
    <property type="entry name" value="Mu-type_HTH"/>
</dbReference>
<evidence type="ECO:0000313" key="5">
    <source>
        <dbReference type="Proteomes" id="UP000011744"/>
    </source>
</evidence>
<protein>
    <submittedName>
        <fullName evidence="4">Transposase-like Mu</fullName>
    </submittedName>
</protein>
<evidence type="ECO:0000259" key="2">
    <source>
        <dbReference type="PROSITE" id="PS50994"/>
    </source>
</evidence>
<dbReference type="STRING" id="1244869.H261_11974"/>
<comment type="caution">
    <text evidence="4">The sequence shown here is derived from an EMBL/GenBank/DDBJ whole genome shotgun (WGS) entry which is preliminary data.</text>
</comment>
<evidence type="ECO:0000313" key="4">
    <source>
        <dbReference type="EMBL" id="EME69751.1"/>
    </source>
</evidence>
<dbReference type="Proteomes" id="UP000011744">
    <property type="component" value="Unassembled WGS sequence"/>
</dbReference>
<dbReference type="PROSITE" id="PS51702">
    <property type="entry name" value="HTH_MU"/>
    <property type="match status" value="1"/>
</dbReference>
<dbReference type="Gene3D" id="3.30.420.10">
    <property type="entry name" value="Ribonuclease H-like superfamily/Ribonuclease H"/>
    <property type="match status" value="1"/>
</dbReference>
<dbReference type="Gene3D" id="1.10.10.10">
    <property type="entry name" value="Winged helix-like DNA-binding domain superfamily/Winged helix DNA-binding domain"/>
    <property type="match status" value="1"/>
</dbReference>
<dbReference type="InterPro" id="IPR001584">
    <property type="entry name" value="Integrase_cat-core"/>
</dbReference>
<dbReference type="InterPro" id="IPR012337">
    <property type="entry name" value="RNaseH-like_sf"/>
</dbReference>